<feature type="region of interest" description="Disordered" evidence="6">
    <location>
        <begin position="1"/>
        <end position="53"/>
    </location>
</feature>
<evidence type="ECO:0000256" key="4">
    <source>
        <dbReference type="ARBA" id="ARBA00038493"/>
    </source>
</evidence>
<dbReference type="GO" id="GO:0005737">
    <property type="term" value="C:cytoplasm"/>
    <property type="evidence" value="ECO:0007669"/>
    <property type="project" value="TreeGrafter"/>
</dbReference>
<protein>
    <recommendedName>
        <fullName evidence="1">D-lactate dehydratase</fullName>
        <ecNumber evidence="1">4.2.1.130</ecNumber>
    </recommendedName>
</protein>
<feature type="domain" description="DJ-1/PfpI" evidence="7">
    <location>
        <begin position="147"/>
        <end position="274"/>
    </location>
</feature>
<organism evidence="8 9">
    <name type="scientific">Passalora fulva</name>
    <name type="common">Tomato leaf mold</name>
    <name type="synonym">Cladosporium fulvum</name>
    <dbReference type="NCBI Taxonomy" id="5499"/>
    <lineage>
        <taxon>Eukaryota</taxon>
        <taxon>Fungi</taxon>
        <taxon>Dikarya</taxon>
        <taxon>Ascomycota</taxon>
        <taxon>Pezizomycotina</taxon>
        <taxon>Dothideomycetes</taxon>
        <taxon>Dothideomycetidae</taxon>
        <taxon>Mycosphaerellales</taxon>
        <taxon>Mycosphaerellaceae</taxon>
        <taxon>Fulvia</taxon>
    </lineage>
</organism>
<evidence type="ECO:0000259" key="7">
    <source>
        <dbReference type="Pfam" id="PF01965"/>
    </source>
</evidence>
<accession>A0A9Q8PL87</accession>
<reference evidence="8" key="2">
    <citation type="journal article" date="2022" name="Microb. Genom.">
        <title>A chromosome-scale genome assembly of the tomato pathogen Cladosporium fulvum reveals a compartmentalized genome architecture and the presence of a dispensable chromosome.</title>
        <authorList>
            <person name="Zaccaron A.Z."/>
            <person name="Chen L.H."/>
            <person name="Samaras A."/>
            <person name="Stergiopoulos I."/>
        </authorList>
    </citation>
    <scope>NUCLEOTIDE SEQUENCE</scope>
    <source>
        <strain evidence="8">Race5_Kim</strain>
    </source>
</reference>
<dbReference type="GO" id="GO:0019172">
    <property type="term" value="F:glyoxalase III activity"/>
    <property type="evidence" value="ECO:0007669"/>
    <property type="project" value="UniProtKB-EC"/>
</dbReference>
<dbReference type="Gene3D" id="3.40.50.880">
    <property type="match status" value="1"/>
</dbReference>
<evidence type="ECO:0000256" key="1">
    <source>
        <dbReference type="ARBA" id="ARBA00013134"/>
    </source>
</evidence>
<keyword evidence="3" id="KW-0456">Lyase</keyword>
<dbReference type="PANTHER" id="PTHR48094">
    <property type="entry name" value="PROTEIN/NUCLEIC ACID DEGLYCASE DJ-1-RELATED"/>
    <property type="match status" value="1"/>
</dbReference>
<name>A0A9Q8PL87_PASFU</name>
<dbReference type="CDD" id="cd03141">
    <property type="entry name" value="GATase1_Hsp31_like"/>
    <property type="match status" value="1"/>
</dbReference>
<dbReference type="AlphaFoldDB" id="A0A9Q8PL87"/>
<dbReference type="PANTHER" id="PTHR48094:SF11">
    <property type="entry name" value="GLUTATHIONE-INDEPENDENT GLYOXALASE HSP31-RELATED"/>
    <property type="match status" value="1"/>
</dbReference>
<dbReference type="InterPro" id="IPR029062">
    <property type="entry name" value="Class_I_gatase-like"/>
</dbReference>
<dbReference type="KEGG" id="ffu:CLAFUR5_13820"/>
<dbReference type="GO" id="GO:0019243">
    <property type="term" value="P:methylglyoxal catabolic process to D-lactate via S-lactoyl-glutathione"/>
    <property type="evidence" value="ECO:0007669"/>
    <property type="project" value="TreeGrafter"/>
</dbReference>
<dbReference type="RefSeq" id="XP_047768862.1">
    <property type="nucleotide sequence ID" value="XM_047912968.1"/>
</dbReference>
<dbReference type="InterPro" id="IPR050325">
    <property type="entry name" value="Prot/Nucl_acid_deglycase"/>
</dbReference>
<comment type="similarity">
    <text evidence="4">Belongs to the peptidase C56 family. HSP31-like subfamily.</text>
</comment>
<evidence type="ECO:0000256" key="2">
    <source>
        <dbReference type="ARBA" id="ARBA00023016"/>
    </source>
</evidence>
<feature type="compositionally biased region" description="Low complexity" evidence="6">
    <location>
        <begin position="23"/>
        <end position="39"/>
    </location>
</feature>
<evidence type="ECO:0000256" key="6">
    <source>
        <dbReference type="SAM" id="MobiDB-lite"/>
    </source>
</evidence>
<keyword evidence="2" id="KW-0346">Stress response</keyword>
<dbReference type="EMBL" id="CP090174">
    <property type="protein sequence ID" value="UJO24496.1"/>
    <property type="molecule type" value="Genomic_DNA"/>
</dbReference>
<dbReference type="SUPFAM" id="SSF52317">
    <property type="entry name" value="Class I glutamine amidotransferase-like"/>
    <property type="match status" value="1"/>
</dbReference>
<keyword evidence="9" id="KW-1185">Reference proteome</keyword>
<dbReference type="GeneID" id="71993698"/>
<feature type="compositionally biased region" description="Basic and acidic residues" evidence="6">
    <location>
        <begin position="1"/>
        <end position="22"/>
    </location>
</feature>
<dbReference type="Pfam" id="PF01965">
    <property type="entry name" value="DJ-1_PfpI"/>
    <property type="match status" value="1"/>
</dbReference>
<dbReference type="EC" id="4.2.1.130" evidence="1"/>
<sequence>MGSFIEKIKAKLPGHDDKKDAAESTTAGPAPATTQETAPAPAPAPAAAPKTAASTGRPKILFVLTSHDRMGDTGNPTGWYLPEFAHPYNKLAPHADITIASSKGGEAPLDPSSVEMFKEDAESTRFLKEKEALWKNTEKLETFVGREGEFDAIFYVGGHGPMFDLATDGTSHSLIRSFYESNKVVSAVCHGPAALANVKLSDGSYLIAGKDVTGFTNVEEDQVGLSSAMPFLLETKLVENGGQFIKAEEPWGAKVVNSGLEGRLITGQNPNSAGPVGEAILKAIERR</sequence>
<dbReference type="Proteomes" id="UP000756132">
    <property type="component" value="Chromosome 12"/>
</dbReference>
<evidence type="ECO:0000313" key="8">
    <source>
        <dbReference type="EMBL" id="UJO24496.1"/>
    </source>
</evidence>
<dbReference type="InterPro" id="IPR002818">
    <property type="entry name" value="DJ-1/PfpI"/>
</dbReference>
<reference evidence="8" key="1">
    <citation type="submission" date="2021-12" db="EMBL/GenBank/DDBJ databases">
        <authorList>
            <person name="Zaccaron A."/>
            <person name="Stergiopoulos I."/>
        </authorList>
    </citation>
    <scope>NUCLEOTIDE SEQUENCE</scope>
    <source>
        <strain evidence="8">Race5_Kim</strain>
    </source>
</reference>
<evidence type="ECO:0000256" key="5">
    <source>
        <dbReference type="ARBA" id="ARBA00048082"/>
    </source>
</evidence>
<dbReference type="OrthoDB" id="543156at2759"/>
<proteinExistence type="inferred from homology"/>
<comment type="catalytic activity">
    <reaction evidence="5">
        <text>methylglyoxal + H2O = (R)-lactate + H(+)</text>
        <dbReference type="Rhea" id="RHEA:27754"/>
        <dbReference type="ChEBI" id="CHEBI:15377"/>
        <dbReference type="ChEBI" id="CHEBI:15378"/>
        <dbReference type="ChEBI" id="CHEBI:16004"/>
        <dbReference type="ChEBI" id="CHEBI:17158"/>
        <dbReference type="EC" id="4.2.1.130"/>
    </reaction>
</comment>
<evidence type="ECO:0000256" key="3">
    <source>
        <dbReference type="ARBA" id="ARBA00023239"/>
    </source>
</evidence>
<evidence type="ECO:0000313" key="9">
    <source>
        <dbReference type="Proteomes" id="UP000756132"/>
    </source>
</evidence>
<gene>
    <name evidence="8" type="ORF">CLAFUR5_13820</name>
</gene>